<reference evidence="1" key="1">
    <citation type="submission" date="2020-07" db="EMBL/GenBank/DDBJ databases">
        <title>Multicomponent nature underlies the extraordinary mechanical properties of spider dragline silk.</title>
        <authorList>
            <person name="Kono N."/>
            <person name="Nakamura H."/>
            <person name="Mori M."/>
            <person name="Yoshida Y."/>
            <person name="Ohtoshi R."/>
            <person name="Malay A.D."/>
            <person name="Moran D.A.P."/>
            <person name="Tomita M."/>
            <person name="Numata K."/>
            <person name="Arakawa K."/>
        </authorList>
    </citation>
    <scope>NUCLEOTIDE SEQUENCE</scope>
</reference>
<dbReference type="AlphaFoldDB" id="A0A8X6GHL2"/>
<protein>
    <submittedName>
        <fullName evidence="1">Uncharacterized protein</fullName>
    </submittedName>
</protein>
<comment type="caution">
    <text evidence="1">The sequence shown here is derived from an EMBL/GenBank/DDBJ whole genome shotgun (WGS) entry which is preliminary data.</text>
</comment>
<feature type="non-terminal residue" evidence="1">
    <location>
        <position position="53"/>
    </location>
</feature>
<dbReference type="EMBL" id="BMAO01005708">
    <property type="protein sequence ID" value="GFR03284.1"/>
    <property type="molecule type" value="Genomic_DNA"/>
</dbReference>
<gene>
    <name evidence="1" type="ORF">TNCT_672871</name>
</gene>
<proteinExistence type="predicted"/>
<keyword evidence="2" id="KW-1185">Reference proteome</keyword>
<name>A0A8X6GHL2_TRICU</name>
<evidence type="ECO:0000313" key="2">
    <source>
        <dbReference type="Proteomes" id="UP000887116"/>
    </source>
</evidence>
<evidence type="ECO:0000313" key="1">
    <source>
        <dbReference type="EMBL" id="GFR03284.1"/>
    </source>
</evidence>
<accession>A0A8X6GHL2</accession>
<organism evidence="1 2">
    <name type="scientific">Trichonephila clavata</name>
    <name type="common">Joro spider</name>
    <name type="synonym">Nephila clavata</name>
    <dbReference type="NCBI Taxonomy" id="2740835"/>
    <lineage>
        <taxon>Eukaryota</taxon>
        <taxon>Metazoa</taxon>
        <taxon>Ecdysozoa</taxon>
        <taxon>Arthropoda</taxon>
        <taxon>Chelicerata</taxon>
        <taxon>Arachnida</taxon>
        <taxon>Araneae</taxon>
        <taxon>Araneomorphae</taxon>
        <taxon>Entelegynae</taxon>
        <taxon>Araneoidea</taxon>
        <taxon>Nephilidae</taxon>
        <taxon>Trichonephila</taxon>
    </lineage>
</organism>
<dbReference type="Proteomes" id="UP000887116">
    <property type="component" value="Unassembled WGS sequence"/>
</dbReference>
<sequence>MLKGAPENPEKEEIEKQHAIKIAKKRKHEKSEFEIEATLSEELSNIEDADSTD</sequence>